<reference evidence="3 5" key="1">
    <citation type="submission" date="2017-11" db="EMBL/GenBank/DDBJ databases">
        <title>Comparitive Functional Genomics of Dry Heat Resistant strains isolated from the Viking Spacecraft.</title>
        <authorList>
            <person name="Seuylemezian A."/>
            <person name="Cooper K."/>
            <person name="Vaishampayan P."/>
        </authorList>
    </citation>
    <scope>NUCLEOTIDE SEQUENCE [LARGE SCALE GENOMIC DNA]</scope>
    <source>
        <strain evidence="3 5">M4.6</strain>
    </source>
</reference>
<dbReference type="OrthoDB" id="2967208at2"/>
<reference evidence="4 6" key="2">
    <citation type="submission" date="2017-12" db="EMBL/GenBank/DDBJ databases">
        <title>Comparative Functional Genomics of Dry Heat Resistant strains isolated from the Viking Spacecraft.</title>
        <authorList>
            <person name="Seuylemezian A."/>
            <person name="Cooper K."/>
            <person name="Vaishampayan P."/>
        </authorList>
    </citation>
    <scope>NUCLEOTIDE SEQUENCE [LARGE SCALE GENOMIC DNA]</scope>
    <source>
        <strain evidence="4 6">ATCC 29669</strain>
    </source>
</reference>
<dbReference type="Proteomes" id="UP000235114">
    <property type="component" value="Unassembled WGS sequence"/>
</dbReference>
<protein>
    <submittedName>
        <fullName evidence="3">Stage II sporulation protein B</fullName>
    </submittedName>
</protein>
<feature type="region of interest" description="Disordered" evidence="1">
    <location>
        <begin position="1"/>
        <end position="54"/>
    </location>
</feature>
<feature type="compositionally biased region" description="Polar residues" evidence="1">
    <location>
        <begin position="23"/>
        <end position="33"/>
    </location>
</feature>
<accession>A0A2N5GFQ3</accession>
<gene>
    <name evidence="3" type="ORF">CU635_22635</name>
    <name evidence="4" type="ORF">CVD25_20975</name>
</gene>
<comment type="caution">
    <text evidence="3">The sequence shown here is derived from an EMBL/GenBank/DDBJ whole genome shotgun (WGS) entry which is preliminary data.</text>
</comment>
<evidence type="ECO:0000256" key="2">
    <source>
        <dbReference type="SAM" id="Phobius"/>
    </source>
</evidence>
<evidence type="ECO:0000313" key="6">
    <source>
        <dbReference type="Proteomes" id="UP000235114"/>
    </source>
</evidence>
<dbReference type="Proteomes" id="UP000234951">
    <property type="component" value="Unassembled WGS sequence"/>
</dbReference>
<evidence type="ECO:0000313" key="5">
    <source>
        <dbReference type="Proteomes" id="UP000234951"/>
    </source>
</evidence>
<organism evidence="3 5">
    <name type="scientific">Bacillus canaveralius</name>
    <dbReference type="NCBI Taxonomy" id="1403243"/>
    <lineage>
        <taxon>Bacteria</taxon>
        <taxon>Bacillati</taxon>
        <taxon>Bacillota</taxon>
        <taxon>Bacilli</taxon>
        <taxon>Bacillales</taxon>
        <taxon>Bacillaceae</taxon>
        <taxon>Bacillus</taxon>
    </lineage>
</organism>
<keyword evidence="2" id="KW-1133">Transmembrane helix</keyword>
<sequence length="350" mass="37571">MDKHENGKTITIKINGSDRPYKENSQNQDQASHVNKAPADFSKIPPHEEAAAGRETVDESFDWILPDPDFEQDIKEYTIEDMTKQKKQSGWNAFKQKTGPKISKRDFSSLFWSVFFAVLLGVSLGFIMLKLVATEQAVKDAPTGQEANQGGQEQAGKGTATASVAPITTFVVQEGVYTTTDAAKAALAAAEQKGAVGKIIEMNGQAFLFLAVADSLKAAKSIGINLQKQGLKIYAKPLEIGGEEASGLTEGEVKLLEITASVYSDVATAGTHATLSQSLDAALTDKVNTHTQTLRNIPADALQNDQIKTLKVELENGLQQAQLYGKSPGTDSQQALQKSLLSVLAAYNAL</sequence>
<name>A0A2N5GFQ3_9BACI</name>
<dbReference type="AlphaFoldDB" id="A0A2N5GFQ3"/>
<dbReference type="EMBL" id="PGVA01000092">
    <property type="protein sequence ID" value="PLR79555.1"/>
    <property type="molecule type" value="Genomic_DNA"/>
</dbReference>
<keyword evidence="2" id="KW-0472">Membrane</keyword>
<evidence type="ECO:0000313" key="3">
    <source>
        <dbReference type="EMBL" id="PLR79555.1"/>
    </source>
</evidence>
<dbReference type="RefSeq" id="WP_101579607.1">
    <property type="nucleotide sequence ID" value="NZ_PGVA01000092.1"/>
</dbReference>
<keyword evidence="2" id="KW-0812">Transmembrane</keyword>
<feature type="compositionally biased region" description="Basic and acidic residues" evidence="1">
    <location>
        <begin position="45"/>
        <end position="54"/>
    </location>
</feature>
<evidence type="ECO:0000256" key="1">
    <source>
        <dbReference type="SAM" id="MobiDB-lite"/>
    </source>
</evidence>
<evidence type="ECO:0000313" key="4">
    <source>
        <dbReference type="EMBL" id="PLR89804.1"/>
    </source>
</evidence>
<feature type="transmembrane region" description="Helical" evidence="2">
    <location>
        <begin position="110"/>
        <end position="129"/>
    </location>
</feature>
<keyword evidence="6" id="KW-1185">Reference proteome</keyword>
<proteinExistence type="predicted"/>
<dbReference type="EMBL" id="PGVD01000079">
    <property type="protein sequence ID" value="PLR89804.1"/>
    <property type="molecule type" value="Genomic_DNA"/>
</dbReference>